<keyword evidence="2" id="KW-1185">Reference proteome</keyword>
<protein>
    <submittedName>
        <fullName evidence="1">Uncharacterized protein</fullName>
    </submittedName>
</protein>
<dbReference type="Proteomes" id="UP001231649">
    <property type="component" value="Chromosome 24"/>
</dbReference>
<organism evidence="1 2">
    <name type="scientific">Mythimna loreyi</name>
    <dbReference type="NCBI Taxonomy" id="667449"/>
    <lineage>
        <taxon>Eukaryota</taxon>
        <taxon>Metazoa</taxon>
        <taxon>Ecdysozoa</taxon>
        <taxon>Arthropoda</taxon>
        <taxon>Hexapoda</taxon>
        <taxon>Insecta</taxon>
        <taxon>Pterygota</taxon>
        <taxon>Neoptera</taxon>
        <taxon>Endopterygota</taxon>
        <taxon>Lepidoptera</taxon>
        <taxon>Glossata</taxon>
        <taxon>Ditrysia</taxon>
        <taxon>Noctuoidea</taxon>
        <taxon>Noctuidae</taxon>
        <taxon>Noctuinae</taxon>
        <taxon>Hadenini</taxon>
        <taxon>Mythimna</taxon>
    </lineage>
</organism>
<proteinExistence type="predicted"/>
<sequence length="336" mass="38737">MEPHVGKGSFDHWPYLIHNSLETFCVGTFGIDAIDDKEFLQKYMDAVHEIVNMAMNRTIQFWTHNDFIYRLTGLKKKEDELVKIIHTMADVILQKKKAAMTNEVSNINSDFDTTETKYKPFLDHILELSKNGALTDKQIREELNTIIITGYETVASQLTFTLLQLGAYPEVQEKLYKELLQVLGPDRDVGKNDVNKLVYTNAVIMESLRTLISIPLMLRCVDKDVKLKNYTMHAGNYCIIFPLACDYDQSWGAHTDQFCPEKWLEGDFKDNKEFAAFGLGKRNCIGKTYAIVSMKVALAHLLRRYRVKADISKLKMKYEFVMRPISGHEISIEKRT</sequence>
<gene>
    <name evidence="1" type="ORF">PYW08_009499</name>
</gene>
<accession>A0ACC2Q670</accession>
<evidence type="ECO:0000313" key="2">
    <source>
        <dbReference type="Proteomes" id="UP001231649"/>
    </source>
</evidence>
<name>A0ACC2Q670_9NEOP</name>
<comment type="caution">
    <text evidence="1">The sequence shown here is derived from an EMBL/GenBank/DDBJ whole genome shotgun (WGS) entry which is preliminary data.</text>
</comment>
<dbReference type="EMBL" id="CM056800">
    <property type="protein sequence ID" value="KAJ8709495.1"/>
    <property type="molecule type" value="Genomic_DNA"/>
</dbReference>
<evidence type="ECO:0000313" key="1">
    <source>
        <dbReference type="EMBL" id="KAJ8709495.1"/>
    </source>
</evidence>
<reference evidence="1" key="1">
    <citation type="submission" date="2023-03" db="EMBL/GenBank/DDBJ databases">
        <title>Chromosome-level genomes of two armyworms, Mythimna separata and Mythimna loreyi, provide insights into the biosynthesis and reception of sex pheromones.</title>
        <authorList>
            <person name="Zhao H."/>
        </authorList>
    </citation>
    <scope>NUCLEOTIDE SEQUENCE</scope>
    <source>
        <strain evidence="1">BeijingLab</strain>
    </source>
</reference>